<dbReference type="AlphaFoldDB" id="A0A0J7K2M2"/>
<feature type="compositionally biased region" description="Basic residues" evidence="1">
    <location>
        <begin position="183"/>
        <end position="198"/>
    </location>
</feature>
<protein>
    <submittedName>
        <fullName evidence="2">Reverse transcriptase</fullName>
    </submittedName>
</protein>
<reference evidence="2 3" key="1">
    <citation type="submission" date="2015-04" db="EMBL/GenBank/DDBJ databases">
        <title>Lasius niger genome sequencing.</title>
        <authorList>
            <person name="Konorov E.A."/>
            <person name="Nikitin M.A."/>
            <person name="Kirill M.V."/>
            <person name="Chang P."/>
        </authorList>
    </citation>
    <scope>NUCLEOTIDE SEQUENCE [LARGE SCALE GENOMIC DNA]</scope>
    <source>
        <tissue evidence="2">Whole</tissue>
    </source>
</reference>
<dbReference type="OrthoDB" id="8058917at2759"/>
<keyword evidence="2" id="KW-0695">RNA-directed DNA polymerase</keyword>
<dbReference type="PaxDb" id="67767-A0A0J7K2M2"/>
<accession>A0A0J7K2M2</accession>
<keyword evidence="2" id="KW-0808">Transferase</keyword>
<feature type="region of interest" description="Disordered" evidence="1">
    <location>
        <begin position="169"/>
        <end position="198"/>
    </location>
</feature>
<keyword evidence="3" id="KW-1185">Reference proteome</keyword>
<dbReference type="GO" id="GO:0003964">
    <property type="term" value="F:RNA-directed DNA polymerase activity"/>
    <property type="evidence" value="ECO:0007669"/>
    <property type="project" value="UniProtKB-KW"/>
</dbReference>
<comment type="caution">
    <text evidence="2">The sequence shown here is derived from an EMBL/GenBank/DDBJ whole genome shotgun (WGS) entry which is preliminary data.</text>
</comment>
<dbReference type="EMBL" id="LBMM01016102">
    <property type="protein sequence ID" value="KMQ84557.1"/>
    <property type="molecule type" value="Genomic_DNA"/>
</dbReference>
<keyword evidence="2" id="KW-0548">Nucleotidyltransferase</keyword>
<proteinExistence type="predicted"/>
<evidence type="ECO:0000313" key="3">
    <source>
        <dbReference type="Proteomes" id="UP000036403"/>
    </source>
</evidence>
<evidence type="ECO:0000313" key="2">
    <source>
        <dbReference type="EMBL" id="KMQ84557.1"/>
    </source>
</evidence>
<sequence>MHASMYEWRDALRRRGKLPTPIAAKVARHQLRQQTIERWKEKLADPRTGHRAVGAIQPVFLAEWMDKRHGGLSFRLVLVLTGHGCFGEYLHKVARREPTTQSHHCEDHRNTAQHTLEVCPAWEGQRRVLVEEIGKNLSLPAVVEAMVGSRDAWRAMVFFCKNVISQKEAAERERENNPDSAPIRKRRGAGRRSYARIP</sequence>
<organism evidence="2 3">
    <name type="scientific">Lasius niger</name>
    <name type="common">Black garden ant</name>
    <dbReference type="NCBI Taxonomy" id="67767"/>
    <lineage>
        <taxon>Eukaryota</taxon>
        <taxon>Metazoa</taxon>
        <taxon>Ecdysozoa</taxon>
        <taxon>Arthropoda</taxon>
        <taxon>Hexapoda</taxon>
        <taxon>Insecta</taxon>
        <taxon>Pterygota</taxon>
        <taxon>Neoptera</taxon>
        <taxon>Endopterygota</taxon>
        <taxon>Hymenoptera</taxon>
        <taxon>Apocrita</taxon>
        <taxon>Aculeata</taxon>
        <taxon>Formicoidea</taxon>
        <taxon>Formicidae</taxon>
        <taxon>Formicinae</taxon>
        <taxon>Lasius</taxon>
        <taxon>Lasius</taxon>
    </lineage>
</organism>
<evidence type="ECO:0000256" key="1">
    <source>
        <dbReference type="SAM" id="MobiDB-lite"/>
    </source>
</evidence>
<gene>
    <name evidence="2" type="ORF">RF55_17556</name>
</gene>
<name>A0A0J7K2M2_LASNI</name>
<dbReference type="Proteomes" id="UP000036403">
    <property type="component" value="Unassembled WGS sequence"/>
</dbReference>